<feature type="domain" description="EamA" evidence="9">
    <location>
        <begin position="156"/>
        <end position="287"/>
    </location>
</feature>
<evidence type="ECO:0000256" key="1">
    <source>
        <dbReference type="ARBA" id="ARBA00004651"/>
    </source>
</evidence>
<keyword evidence="7 8" id="KW-0472">Membrane</keyword>
<dbReference type="EMBL" id="LJJC01000004">
    <property type="protein sequence ID" value="KQL53292.1"/>
    <property type="molecule type" value="Genomic_DNA"/>
</dbReference>
<evidence type="ECO:0000313" key="10">
    <source>
        <dbReference type="EMBL" id="KQL53292.1"/>
    </source>
</evidence>
<feature type="transmembrane region" description="Helical" evidence="8">
    <location>
        <begin position="9"/>
        <end position="26"/>
    </location>
</feature>
<feature type="transmembrane region" description="Helical" evidence="8">
    <location>
        <begin position="131"/>
        <end position="147"/>
    </location>
</feature>
<dbReference type="NCBIfam" id="TIGR00688">
    <property type="entry name" value="rarD"/>
    <property type="match status" value="1"/>
</dbReference>
<keyword evidence="4" id="KW-1003">Cell membrane</keyword>
<evidence type="ECO:0000256" key="3">
    <source>
        <dbReference type="ARBA" id="ARBA00022448"/>
    </source>
</evidence>
<evidence type="ECO:0000256" key="5">
    <source>
        <dbReference type="ARBA" id="ARBA00022692"/>
    </source>
</evidence>
<evidence type="ECO:0000259" key="9">
    <source>
        <dbReference type="Pfam" id="PF00892"/>
    </source>
</evidence>
<evidence type="ECO:0000256" key="4">
    <source>
        <dbReference type="ARBA" id="ARBA00022475"/>
    </source>
</evidence>
<accession>A0A0Q3WX23</accession>
<dbReference type="PANTHER" id="PTHR22911">
    <property type="entry name" value="ACYL-MALONYL CONDENSING ENZYME-RELATED"/>
    <property type="match status" value="1"/>
</dbReference>
<evidence type="ECO:0000256" key="2">
    <source>
        <dbReference type="ARBA" id="ARBA00007362"/>
    </source>
</evidence>
<proteinExistence type="inferred from homology"/>
<feature type="transmembrane region" description="Helical" evidence="8">
    <location>
        <begin position="107"/>
        <end position="124"/>
    </location>
</feature>
<dbReference type="InterPro" id="IPR037185">
    <property type="entry name" value="EmrE-like"/>
</dbReference>
<dbReference type="AlphaFoldDB" id="A0A0Q3WX23"/>
<feature type="transmembrane region" description="Helical" evidence="8">
    <location>
        <begin position="244"/>
        <end position="265"/>
    </location>
</feature>
<feature type="transmembrane region" description="Helical" evidence="8">
    <location>
        <begin position="76"/>
        <end position="95"/>
    </location>
</feature>
<dbReference type="Proteomes" id="UP000051888">
    <property type="component" value="Unassembled WGS sequence"/>
</dbReference>
<reference evidence="10 11" key="1">
    <citation type="submission" date="2015-09" db="EMBL/GenBank/DDBJ databases">
        <title>Genome sequencing project for genomic taxonomy and phylogenomics of Bacillus-like bacteria.</title>
        <authorList>
            <person name="Liu B."/>
            <person name="Wang J."/>
            <person name="Zhu Y."/>
            <person name="Liu G."/>
            <person name="Chen Q."/>
            <person name="Chen Z."/>
            <person name="Lan J."/>
            <person name="Che J."/>
            <person name="Ge C."/>
            <person name="Shi H."/>
            <person name="Pan Z."/>
            <person name="Liu X."/>
        </authorList>
    </citation>
    <scope>NUCLEOTIDE SEQUENCE [LARGE SCALE GENOMIC DNA]</scope>
    <source>
        <strain evidence="10 11">LMG 18435</strain>
    </source>
</reference>
<feature type="transmembrane region" description="Helical" evidence="8">
    <location>
        <begin position="208"/>
        <end position="232"/>
    </location>
</feature>
<dbReference type="OrthoDB" id="369870at2"/>
<comment type="caution">
    <text evidence="10">The sequence shown here is derived from an EMBL/GenBank/DDBJ whole genome shotgun (WGS) entry which is preliminary data.</text>
</comment>
<organism evidence="10 11">
    <name type="scientific">Heyndrickxia shackletonii</name>
    <dbReference type="NCBI Taxonomy" id="157838"/>
    <lineage>
        <taxon>Bacteria</taxon>
        <taxon>Bacillati</taxon>
        <taxon>Bacillota</taxon>
        <taxon>Bacilli</taxon>
        <taxon>Bacillales</taxon>
        <taxon>Bacillaceae</taxon>
        <taxon>Heyndrickxia</taxon>
    </lineage>
</organism>
<dbReference type="RefSeq" id="WP_055739019.1">
    <property type="nucleotide sequence ID" value="NZ_JAAIWL010000031.1"/>
</dbReference>
<feature type="transmembrane region" description="Helical" evidence="8">
    <location>
        <begin position="38"/>
        <end position="55"/>
    </location>
</feature>
<feature type="transmembrane region" description="Helical" evidence="8">
    <location>
        <begin position="153"/>
        <end position="170"/>
    </location>
</feature>
<evidence type="ECO:0000256" key="6">
    <source>
        <dbReference type="ARBA" id="ARBA00022989"/>
    </source>
</evidence>
<keyword evidence="6 8" id="KW-1133">Transmembrane helix</keyword>
<dbReference type="GO" id="GO:0005886">
    <property type="term" value="C:plasma membrane"/>
    <property type="evidence" value="ECO:0007669"/>
    <property type="project" value="UniProtKB-SubCell"/>
</dbReference>
<feature type="transmembrane region" description="Helical" evidence="8">
    <location>
        <begin position="182"/>
        <end position="202"/>
    </location>
</feature>
<dbReference type="PANTHER" id="PTHR22911:SF137">
    <property type="entry name" value="SOLUTE CARRIER FAMILY 35 MEMBER G2-RELATED"/>
    <property type="match status" value="1"/>
</dbReference>
<gene>
    <name evidence="10" type="ORF">AN964_07180</name>
</gene>
<dbReference type="PATRIC" id="fig|157838.3.peg.1579"/>
<evidence type="ECO:0000313" key="11">
    <source>
        <dbReference type="Proteomes" id="UP000051888"/>
    </source>
</evidence>
<dbReference type="SUPFAM" id="SSF103481">
    <property type="entry name" value="Multidrug resistance efflux transporter EmrE"/>
    <property type="match status" value="2"/>
</dbReference>
<dbReference type="Pfam" id="PF00892">
    <property type="entry name" value="EamA"/>
    <property type="match status" value="2"/>
</dbReference>
<feature type="domain" description="EamA" evidence="9">
    <location>
        <begin position="7"/>
        <end position="147"/>
    </location>
</feature>
<evidence type="ECO:0000256" key="7">
    <source>
        <dbReference type="ARBA" id="ARBA00023136"/>
    </source>
</evidence>
<keyword evidence="3" id="KW-0813">Transport</keyword>
<name>A0A0Q3WX23_9BACI</name>
<comment type="similarity">
    <text evidence="2">Belongs to the EamA transporter family.</text>
</comment>
<evidence type="ECO:0000256" key="8">
    <source>
        <dbReference type="SAM" id="Phobius"/>
    </source>
</evidence>
<feature type="transmembrane region" description="Helical" evidence="8">
    <location>
        <begin position="271"/>
        <end position="292"/>
    </location>
</feature>
<sequence>MMQNEKKGVFYAAFSYIFWGVLPVYWKWLQHVSADEILANRIFWSFAFMVILLIVTKKWKKFVETIKNLKTNRKTGLSLTVASILITMNWFIYIWAVNADHIVEASLGYYINPLISILLGVFVLKERLNYVQIISFLLAAIGVIILTLSYGHFPWVAFSLALTFGLYGLVKKVIKVDSSIGLTLETMTVTPFAIIFLIYLSLKGNLSIFSGSLGTDLLLMGGGIVTATPLLFFAKGAQVIPMYLLGFLQYIAPTIMLILGVFFYNEHFTKAHMWAFVCIWAAIIILSASNVYKSSKWKKPNSISA</sequence>
<dbReference type="InterPro" id="IPR004626">
    <property type="entry name" value="RarD"/>
</dbReference>
<comment type="subcellular location">
    <subcellularLocation>
        <location evidence="1">Cell membrane</location>
        <topology evidence="1">Multi-pass membrane protein</topology>
    </subcellularLocation>
</comment>
<protein>
    <submittedName>
        <fullName evidence="10">Transporter</fullName>
    </submittedName>
</protein>
<keyword evidence="5 8" id="KW-0812">Transmembrane</keyword>
<dbReference type="InterPro" id="IPR000620">
    <property type="entry name" value="EamA_dom"/>
</dbReference>
<keyword evidence="11" id="KW-1185">Reference proteome</keyword>